<name>A0A8S5N2G4_9CAUD</name>
<evidence type="ECO:0000313" key="1">
    <source>
        <dbReference type="EMBL" id="DAD88331.1"/>
    </source>
</evidence>
<protein>
    <submittedName>
        <fullName evidence="1">Uncharacterized protein</fullName>
    </submittedName>
</protein>
<reference evidence="1" key="1">
    <citation type="journal article" date="2021" name="Proc. Natl. Acad. Sci. U.S.A.">
        <title>A Catalog of Tens of Thousands of Viruses from Human Metagenomes Reveals Hidden Associations with Chronic Diseases.</title>
        <authorList>
            <person name="Tisza M.J."/>
            <person name="Buck C.B."/>
        </authorList>
    </citation>
    <scope>NUCLEOTIDE SEQUENCE</scope>
    <source>
        <strain evidence="1">Ctnks32</strain>
    </source>
</reference>
<dbReference type="EMBL" id="BK015039">
    <property type="protein sequence ID" value="DAD88331.1"/>
    <property type="molecule type" value="Genomic_DNA"/>
</dbReference>
<sequence length="29" mass="3421">MSCVFLTRFIKEFYLSSVPLHIEVCSRSK</sequence>
<proteinExistence type="predicted"/>
<organism evidence="1">
    <name type="scientific">Siphoviridae sp. ctnks32</name>
    <dbReference type="NCBI Taxonomy" id="2826457"/>
    <lineage>
        <taxon>Viruses</taxon>
        <taxon>Duplodnaviria</taxon>
        <taxon>Heunggongvirae</taxon>
        <taxon>Uroviricota</taxon>
        <taxon>Caudoviricetes</taxon>
    </lineage>
</organism>
<accession>A0A8S5N2G4</accession>